<dbReference type="Pfam" id="PF12706">
    <property type="entry name" value="Lactamase_B_2"/>
    <property type="match status" value="1"/>
</dbReference>
<dbReference type="SUPFAM" id="SSF56281">
    <property type="entry name" value="Metallo-hydrolase/oxidoreductase"/>
    <property type="match status" value="1"/>
</dbReference>
<dbReference type="PANTHER" id="PTHR43546">
    <property type="entry name" value="UPF0173 METAL-DEPENDENT HYDROLASE MJ1163-RELATED"/>
    <property type="match status" value="1"/>
</dbReference>
<dbReference type="Proteomes" id="UP000199504">
    <property type="component" value="Unassembled WGS sequence"/>
</dbReference>
<dbReference type="PANTHER" id="PTHR43546:SF7">
    <property type="entry name" value="METALLO-BETA-LACTAMASE DOMAIN-CONTAINING PROTEIN"/>
    <property type="match status" value="1"/>
</dbReference>
<gene>
    <name evidence="2" type="ORF">GA0070564_109151</name>
</gene>
<sequence length="286" mass="31911">MRLTARTPVGGLDRGYRDGMVTPQPDVTFIGTATTVLRMGGFTLLTDPNFLHRGQRAYLGYGMWSKRRTDPALGIAELPQLDAVVLSHLHGDHFDRVARHGLARELPVLTTPEARRKLRRWGFRAAEGLPTWSSHELHRDGSTLRVTALPGRHGPGALDRLLPDVMGSLIDLERDGERQFRLYVTGDTLHRPMLAEIPERFPDIDAMLIHLGGTRIAGVLLTMDARQGADLVELVRPKLTVPIHYDDYPVFRSPLRHFVDEARRRGLVSAVRTVARGETVPLTPPA</sequence>
<proteinExistence type="predicted"/>
<dbReference type="InterPro" id="IPR050114">
    <property type="entry name" value="UPF0173_UPF0282_UlaG_hydrolase"/>
</dbReference>
<dbReference type="InterPro" id="IPR036866">
    <property type="entry name" value="RibonucZ/Hydroxyglut_hydro"/>
</dbReference>
<keyword evidence="3" id="KW-1185">Reference proteome</keyword>
<evidence type="ECO:0000313" key="2">
    <source>
        <dbReference type="EMBL" id="SCF43738.1"/>
    </source>
</evidence>
<dbReference type="STRING" id="262898.GA0070564_109151"/>
<organism evidence="2 3">
    <name type="scientific">Micromonospora mirobrigensis</name>
    <dbReference type="NCBI Taxonomy" id="262898"/>
    <lineage>
        <taxon>Bacteria</taxon>
        <taxon>Bacillati</taxon>
        <taxon>Actinomycetota</taxon>
        <taxon>Actinomycetes</taxon>
        <taxon>Micromonosporales</taxon>
        <taxon>Micromonosporaceae</taxon>
        <taxon>Micromonospora</taxon>
    </lineage>
</organism>
<accession>A0A1C5AET1</accession>
<dbReference type="InterPro" id="IPR001279">
    <property type="entry name" value="Metallo-B-lactamas"/>
</dbReference>
<reference evidence="3" key="1">
    <citation type="submission" date="2016-06" db="EMBL/GenBank/DDBJ databases">
        <authorList>
            <person name="Varghese N."/>
            <person name="Submissions Spin"/>
        </authorList>
    </citation>
    <scope>NUCLEOTIDE SEQUENCE [LARGE SCALE GENOMIC DNA]</scope>
    <source>
        <strain evidence="3">DSM 44830</strain>
    </source>
</reference>
<dbReference type="AlphaFoldDB" id="A0A1C5AET1"/>
<protein>
    <submittedName>
        <fullName evidence="2">L-ascorbate metabolism protein UlaG, beta-lactamase superfamily</fullName>
    </submittedName>
</protein>
<feature type="domain" description="Metallo-beta-lactamase" evidence="1">
    <location>
        <begin position="66"/>
        <end position="245"/>
    </location>
</feature>
<dbReference type="Gene3D" id="3.60.15.10">
    <property type="entry name" value="Ribonuclease Z/Hydroxyacylglutathione hydrolase-like"/>
    <property type="match status" value="1"/>
</dbReference>
<name>A0A1C5AET1_9ACTN</name>
<evidence type="ECO:0000313" key="3">
    <source>
        <dbReference type="Proteomes" id="UP000199504"/>
    </source>
</evidence>
<evidence type="ECO:0000259" key="1">
    <source>
        <dbReference type="Pfam" id="PF12706"/>
    </source>
</evidence>
<dbReference type="EMBL" id="FMCX01000009">
    <property type="protein sequence ID" value="SCF43738.1"/>
    <property type="molecule type" value="Genomic_DNA"/>
</dbReference>